<evidence type="ECO:0000313" key="6">
    <source>
        <dbReference type="Proteomes" id="UP001598673"/>
    </source>
</evidence>
<dbReference type="RefSeq" id="WP_258937531.1">
    <property type="nucleotide sequence ID" value="NZ_JANBBF010000012.1"/>
</dbReference>
<dbReference type="Pfam" id="PF14525">
    <property type="entry name" value="AraC_binding_2"/>
    <property type="match status" value="1"/>
</dbReference>
<dbReference type="InterPro" id="IPR009057">
    <property type="entry name" value="Homeodomain-like_sf"/>
</dbReference>
<dbReference type="InterPro" id="IPR018060">
    <property type="entry name" value="HTH_AraC"/>
</dbReference>
<dbReference type="Gene3D" id="1.10.10.60">
    <property type="entry name" value="Homeodomain-like"/>
    <property type="match status" value="1"/>
</dbReference>
<dbReference type="InterPro" id="IPR050204">
    <property type="entry name" value="AraC_XylS_family_regulators"/>
</dbReference>
<protein>
    <submittedName>
        <fullName evidence="5">AraC family transcriptional regulator</fullName>
    </submittedName>
</protein>
<dbReference type="SUPFAM" id="SSF46689">
    <property type="entry name" value="Homeodomain-like"/>
    <property type="match status" value="2"/>
</dbReference>
<evidence type="ECO:0000313" key="5">
    <source>
        <dbReference type="EMBL" id="MFD6792748.1"/>
    </source>
</evidence>
<keyword evidence="6" id="KW-1185">Reference proteome</keyword>
<dbReference type="Proteomes" id="UP001598673">
    <property type="component" value="Unassembled WGS sequence"/>
</dbReference>
<dbReference type="PROSITE" id="PS01124">
    <property type="entry name" value="HTH_ARAC_FAMILY_2"/>
    <property type="match status" value="1"/>
</dbReference>
<evidence type="ECO:0000259" key="4">
    <source>
        <dbReference type="PROSITE" id="PS01124"/>
    </source>
</evidence>
<dbReference type="PANTHER" id="PTHR46796">
    <property type="entry name" value="HTH-TYPE TRANSCRIPTIONAL ACTIVATOR RHAS-RELATED"/>
    <property type="match status" value="1"/>
</dbReference>
<reference evidence="5 6" key="1">
    <citation type="submission" date="2024-09" db="EMBL/GenBank/DDBJ databases">
        <title>The Natural Products Discovery Center: Release of the First 8490 Sequenced Strains for Exploring Actinobacteria Biosynthetic Diversity.</title>
        <authorList>
            <person name="Kalkreuter E."/>
            <person name="Kautsar S.A."/>
            <person name="Yang D."/>
            <person name="Bader C.D."/>
            <person name="Teijaro C.N."/>
            <person name="Fluegel L."/>
            <person name="Davis C.M."/>
            <person name="Simpson J.R."/>
            <person name="Lauterbach L."/>
            <person name="Steele A.D."/>
            <person name="Gui C."/>
            <person name="Meng S."/>
            <person name="Li G."/>
            <person name="Viehrig K."/>
            <person name="Ye F."/>
            <person name="Su P."/>
            <person name="Kiefer A.F."/>
            <person name="Nichols A."/>
            <person name="Cepeda A.J."/>
            <person name="Yan W."/>
            <person name="Fan B."/>
            <person name="Jiang Y."/>
            <person name="Adhikari A."/>
            <person name="Zheng C.-J."/>
            <person name="Schuster L."/>
            <person name="Cowan T.M."/>
            <person name="Smanski M.J."/>
            <person name="Chevrette M.G."/>
            <person name="De Carvalho L.P.S."/>
            <person name="Shen B."/>
        </authorList>
    </citation>
    <scope>NUCLEOTIDE SEQUENCE [LARGE SCALE GENOMIC DNA]</scope>
    <source>
        <strain evidence="5 6">NPDC060353</strain>
    </source>
</reference>
<dbReference type="Pfam" id="PF12833">
    <property type="entry name" value="HTH_18"/>
    <property type="match status" value="1"/>
</dbReference>
<keyword evidence="1" id="KW-0805">Transcription regulation</keyword>
<evidence type="ECO:0000256" key="3">
    <source>
        <dbReference type="ARBA" id="ARBA00023163"/>
    </source>
</evidence>
<name>A0ABW6G0M3_9PSEU</name>
<evidence type="ECO:0000256" key="1">
    <source>
        <dbReference type="ARBA" id="ARBA00023015"/>
    </source>
</evidence>
<keyword evidence="3" id="KW-0804">Transcription</keyword>
<evidence type="ECO:0000256" key="2">
    <source>
        <dbReference type="ARBA" id="ARBA00023125"/>
    </source>
</evidence>
<dbReference type="PANTHER" id="PTHR46796:SF12">
    <property type="entry name" value="HTH-TYPE DNA-BINDING TRANSCRIPTIONAL ACTIVATOR EUTR"/>
    <property type="match status" value="1"/>
</dbReference>
<gene>
    <name evidence="5" type="ORF">ACFWGY_05375</name>
</gene>
<sequence>MEQSRLEPVAVRCTATDDAQRLGASVYFPHRLEVLGDSRPFDMRLKAVSYGPVTVGMLSYSDPVHIETDDMETAYEVNIPLAGSVECWSGSDQVVASPQRAVLFRPYGVTSMRGFGQEKPLLGVKVDRSALEAQLSDLVGSKVSGPISLSSALDLTAGRGREWWAVARSVTDLFSAVDDGAALLNNALVMRPLMQSLLTGLLFAAEHPHLAHVLEPPSAAVPAVVRCAQDFIEDHADEALTVSDIASQVGMSIRGLQVSFQRHLQTTPMEYLRDVRLRHAHAELITADPDRTTIAEIAYRWGFGHLGRFAAHHRATYGTTPSEALGSAL</sequence>
<feature type="domain" description="HTH araC/xylS-type" evidence="4">
    <location>
        <begin position="226"/>
        <end position="327"/>
    </location>
</feature>
<organism evidence="5 6">
    <name type="scientific">Prauserella salsuginis</name>
    <dbReference type="NCBI Taxonomy" id="387889"/>
    <lineage>
        <taxon>Bacteria</taxon>
        <taxon>Bacillati</taxon>
        <taxon>Actinomycetota</taxon>
        <taxon>Actinomycetes</taxon>
        <taxon>Pseudonocardiales</taxon>
        <taxon>Pseudonocardiaceae</taxon>
        <taxon>Prauserella</taxon>
        <taxon>Prauserella salsuginis group</taxon>
    </lineage>
</organism>
<dbReference type="SMART" id="SM00342">
    <property type="entry name" value="HTH_ARAC"/>
    <property type="match status" value="1"/>
</dbReference>
<dbReference type="InterPro" id="IPR035418">
    <property type="entry name" value="AraC-bd_2"/>
</dbReference>
<accession>A0ABW6G0M3</accession>
<dbReference type="EMBL" id="JBHXCV010000003">
    <property type="protein sequence ID" value="MFD6792748.1"/>
    <property type="molecule type" value="Genomic_DNA"/>
</dbReference>
<comment type="caution">
    <text evidence="5">The sequence shown here is derived from an EMBL/GenBank/DDBJ whole genome shotgun (WGS) entry which is preliminary data.</text>
</comment>
<proteinExistence type="predicted"/>
<keyword evidence="2" id="KW-0238">DNA-binding</keyword>